<reference evidence="8" key="1">
    <citation type="submission" date="2021-11" db="EMBL/GenBank/DDBJ databases">
        <title>Purpureocillium_takamizusanense_genome.</title>
        <authorList>
            <person name="Nguyen N.-H."/>
        </authorList>
    </citation>
    <scope>NUCLEOTIDE SEQUENCE</scope>
    <source>
        <strain evidence="8">PT3</strain>
    </source>
</reference>
<dbReference type="GO" id="GO:0006882">
    <property type="term" value="P:intracellular zinc ion homeostasis"/>
    <property type="evidence" value="ECO:0007669"/>
    <property type="project" value="TreeGrafter"/>
</dbReference>
<dbReference type="RefSeq" id="XP_047837216.1">
    <property type="nucleotide sequence ID" value="XM_047981258.1"/>
</dbReference>
<dbReference type="InterPro" id="IPR004254">
    <property type="entry name" value="AdipoR/HlyIII-related"/>
</dbReference>
<feature type="transmembrane region" description="Helical" evidence="7">
    <location>
        <begin position="134"/>
        <end position="155"/>
    </location>
</feature>
<keyword evidence="3 7" id="KW-0812">Transmembrane</keyword>
<keyword evidence="6" id="KW-0862">Zinc</keyword>
<comment type="subcellular location">
    <subcellularLocation>
        <location evidence="1">Membrane</location>
        <topology evidence="1">Multi-pass membrane protein</topology>
    </subcellularLocation>
</comment>
<dbReference type="OrthoDB" id="529367at2759"/>
<proteinExistence type="inferred from homology"/>
<keyword evidence="5 7" id="KW-0472">Membrane</keyword>
<feature type="transmembrane region" description="Helical" evidence="7">
    <location>
        <begin position="38"/>
        <end position="58"/>
    </location>
</feature>
<dbReference type="GO" id="GO:0016020">
    <property type="term" value="C:membrane"/>
    <property type="evidence" value="ECO:0007669"/>
    <property type="project" value="UniProtKB-SubCell"/>
</dbReference>
<feature type="transmembrane region" description="Helical" evidence="7">
    <location>
        <begin position="104"/>
        <end position="122"/>
    </location>
</feature>
<evidence type="ECO:0000256" key="2">
    <source>
        <dbReference type="ARBA" id="ARBA00007018"/>
    </source>
</evidence>
<keyword evidence="9" id="KW-1185">Reference proteome</keyword>
<evidence type="ECO:0000256" key="5">
    <source>
        <dbReference type="ARBA" id="ARBA00023136"/>
    </source>
</evidence>
<feature type="transmembrane region" description="Helical" evidence="7">
    <location>
        <begin position="207"/>
        <end position="228"/>
    </location>
</feature>
<accession>A0A9Q8Q673</accession>
<keyword evidence="4 7" id="KW-1133">Transmembrane helix</keyword>
<evidence type="ECO:0000313" key="8">
    <source>
        <dbReference type="EMBL" id="UNI13735.1"/>
    </source>
</evidence>
<keyword evidence="6" id="KW-0479">Metal-binding</keyword>
<feature type="binding site" evidence="6">
    <location>
        <position position="205"/>
    </location>
    <ligand>
        <name>Zn(2+)</name>
        <dbReference type="ChEBI" id="CHEBI:29105"/>
    </ligand>
</feature>
<evidence type="ECO:0000313" key="9">
    <source>
        <dbReference type="Proteomes" id="UP000829364"/>
    </source>
</evidence>
<evidence type="ECO:0000256" key="3">
    <source>
        <dbReference type="ARBA" id="ARBA00022692"/>
    </source>
</evidence>
<dbReference type="Proteomes" id="UP000829364">
    <property type="component" value="Chromosome 1"/>
</dbReference>
<protein>
    <recommendedName>
        <fullName evidence="10">Adiponectin receptor protein 1</fullName>
    </recommendedName>
</protein>
<evidence type="ECO:0000256" key="4">
    <source>
        <dbReference type="ARBA" id="ARBA00022989"/>
    </source>
</evidence>
<feature type="transmembrane region" description="Helical" evidence="7">
    <location>
        <begin position="167"/>
        <end position="187"/>
    </location>
</feature>
<dbReference type="EMBL" id="CP086354">
    <property type="protein sequence ID" value="UNI13735.1"/>
    <property type="molecule type" value="Genomic_DNA"/>
</dbReference>
<dbReference type="AlphaFoldDB" id="A0A9Q8Q673"/>
<dbReference type="KEGG" id="ptkz:JDV02_000451"/>
<name>A0A9Q8Q673_9HYPO</name>
<evidence type="ECO:0000256" key="7">
    <source>
        <dbReference type="SAM" id="Phobius"/>
    </source>
</evidence>
<dbReference type="GeneID" id="72062416"/>
<comment type="similarity">
    <text evidence="2">Belongs to the ADIPOR family.</text>
</comment>
<evidence type="ECO:0000256" key="6">
    <source>
        <dbReference type="PIRSR" id="PIRSR604254-1"/>
    </source>
</evidence>
<evidence type="ECO:0008006" key="10">
    <source>
        <dbReference type="Google" id="ProtNLM"/>
    </source>
</evidence>
<gene>
    <name evidence="8" type="ORF">JDV02_000451</name>
</gene>
<dbReference type="Pfam" id="PF03006">
    <property type="entry name" value="HlyIII"/>
    <property type="match status" value="1"/>
</dbReference>
<dbReference type="PANTHER" id="PTHR20855:SF52">
    <property type="entry name" value="ADIPONECTIN RECEPTOR PROTEIN"/>
    <property type="match status" value="1"/>
</dbReference>
<feature type="transmembrane region" description="Helical" evidence="7">
    <location>
        <begin position="78"/>
        <end position="97"/>
    </location>
</feature>
<feature type="binding site" evidence="6">
    <location>
        <position position="209"/>
    </location>
    <ligand>
        <name>Zn(2+)</name>
        <dbReference type="ChEBI" id="CHEBI:29105"/>
    </ligand>
</feature>
<organism evidence="8 9">
    <name type="scientific">Purpureocillium takamizusanense</name>
    <dbReference type="NCBI Taxonomy" id="2060973"/>
    <lineage>
        <taxon>Eukaryota</taxon>
        <taxon>Fungi</taxon>
        <taxon>Dikarya</taxon>
        <taxon>Ascomycota</taxon>
        <taxon>Pezizomycotina</taxon>
        <taxon>Sordariomycetes</taxon>
        <taxon>Hypocreomycetidae</taxon>
        <taxon>Hypocreales</taxon>
        <taxon>Ophiocordycipitaceae</taxon>
        <taxon>Purpureocillium</taxon>
    </lineage>
</organism>
<evidence type="ECO:0000256" key="1">
    <source>
        <dbReference type="ARBA" id="ARBA00004141"/>
    </source>
</evidence>
<sequence length="234" mass="26061">MHNETANIWSHLLGALYILVKLFNFMHGRALTVHATDAIAVALFFLSCVACFLMSASYHCLSDHSPGINRLGNQLDHLGIVVIFWGASTSACHFVFASRDTLKATYILVLSVSAAVCGWFTLQPMFRTPRFRSARALTYSLLGLSMAIPFVHVLLEMELEELDEKMELSSFLGMILLVFLGGLMYAVRVPERWFPGTFDVLGQSHNWLHVLVLAAALLRLDGLLDLLANKNYAL</sequence>
<dbReference type="PANTHER" id="PTHR20855">
    <property type="entry name" value="ADIPOR/PROGESTIN RECEPTOR-RELATED"/>
    <property type="match status" value="1"/>
</dbReference>
<feature type="transmembrane region" description="Helical" evidence="7">
    <location>
        <begin position="6"/>
        <end position="26"/>
    </location>
</feature>
<dbReference type="GO" id="GO:0046872">
    <property type="term" value="F:metal ion binding"/>
    <property type="evidence" value="ECO:0007669"/>
    <property type="project" value="UniProtKB-KW"/>
</dbReference>
<feature type="binding site" evidence="6">
    <location>
        <position position="59"/>
    </location>
    <ligand>
        <name>Zn(2+)</name>
        <dbReference type="ChEBI" id="CHEBI:29105"/>
    </ligand>
</feature>
<dbReference type="GO" id="GO:0038023">
    <property type="term" value="F:signaling receptor activity"/>
    <property type="evidence" value="ECO:0007669"/>
    <property type="project" value="TreeGrafter"/>
</dbReference>